<organism evidence="2">
    <name type="scientific">Porphyromonas phage phage005a_ATCC49417</name>
    <dbReference type="NCBI Taxonomy" id="3154097"/>
    <lineage>
        <taxon>Viruses</taxon>
    </lineage>
</organism>
<evidence type="ECO:0000256" key="1">
    <source>
        <dbReference type="SAM" id="MobiDB-lite"/>
    </source>
</evidence>
<reference evidence="2" key="2">
    <citation type="submission" date="2024-05" db="EMBL/GenBank/DDBJ databases">
        <authorList>
            <person name="Matrishin C.B."/>
            <person name="Kauffman K.M."/>
        </authorList>
    </citation>
    <scope>NUCLEOTIDE SEQUENCE</scope>
</reference>
<name>A0AAT9JBX5_9VIRU</name>
<feature type="region of interest" description="Disordered" evidence="1">
    <location>
        <begin position="1"/>
        <end position="33"/>
    </location>
</feature>
<protein>
    <submittedName>
        <fullName evidence="2">Uncharacterized protein</fullName>
    </submittedName>
</protein>
<feature type="compositionally biased region" description="Polar residues" evidence="1">
    <location>
        <begin position="14"/>
        <end position="33"/>
    </location>
</feature>
<evidence type="ECO:0000313" key="2">
    <source>
        <dbReference type="EMBL" id="DBA54875.1"/>
    </source>
</evidence>
<feature type="compositionally biased region" description="Basic and acidic residues" evidence="1">
    <location>
        <begin position="1"/>
        <end position="11"/>
    </location>
</feature>
<reference evidence="2" key="1">
    <citation type="journal article" date="2023" name="Microbiome">
        <title>Phages are unrecognized players in the ecology of the oral pathogen Porphyromonas gingivalis.</title>
        <authorList>
            <person name="Matrishin C.B."/>
            <person name="Haase E.M."/>
            <person name="Dewhirst F.E."/>
            <person name="Mark Welch J.L."/>
            <person name="Miranda-Sanchez F."/>
            <person name="Chen T."/>
            <person name="MacFarland D.C."/>
            <person name="Kauffman K.M."/>
        </authorList>
    </citation>
    <scope>NUCLEOTIDE SEQUENCE</scope>
</reference>
<accession>A0AAT9JBX5</accession>
<proteinExistence type="predicted"/>
<sequence>MPKGGKQESRRWVSKNNKINNKTEAQCDNRAIT</sequence>
<dbReference type="EMBL" id="BK068088">
    <property type="protein sequence ID" value="DBA54875.1"/>
    <property type="molecule type" value="Genomic_DNA"/>
</dbReference>